<protein>
    <submittedName>
        <fullName evidence="6">Uncharacterized protein</fullName>
    </submittedName>
</protein>
<dbReference type="SUPFAM" id="SSF54001">
    <property type="entry name" value="Cysteine proteinases"/>
    <property type="match status" value="2"/>
</dbReference>
<proteinExistence type="inferred from homology"/>
<dbReference type="InterPro" id="IPR000668">
    <property type="entry name" value="Peptidase_C1A_C"/>
</dbReference>
<feature type="domain" description="Peptidase C1A papain C-terminal" evidence="4">
    <location>
        <begin position="191"/>
        <end position="403"/>
    </location>
</feature>
<dbReference type="InterPro" id="IPR013201">
    <property type="entry name" value="Prot_inhib_I29"/>
</dbReference>
<dbReference type="SMART" id="SM00645">
    <property type="entry name" value="Pept_C1"/>
    <property type="match status" value="1"/>
</dbReference>
<dbReference type="Gene3D" id="2.40.50.170">
    <property type="entry name" value="Cysteine proteinases. Chain C"/>
    <property type="match status" value="1"/>
</dbReference>
<keyword evidence="7" id="KW-1185">Reference proteome</keyword>
<dbReference type="InterPro" id="IPR025660">
    <property type="entry name" value="Pept_his_AS"/>
</dbReference>
<dbReference type="InterPro" id="IPR013128">
    <property type="entry name" value="Peptidase_C1A"/>
</dbReference>
<dbReference type="GO" id="GO:0006508">
    <property type="term" value="P:proteolysis"/>
    <property type="evidence" value="ECO:0007669"/>
    <property type="project" value="InterPro"/>
</dbReference>
<keyword evidence="3" id="KW-0732">Signal</keyword>
<dbReference type="Pfam" id="PF00112">
    <property type="entry name" value="Peptidase_C1"/>
    <property type="match status" value="1"/>
</dbReference>
<dbReference type="PANTHER" id="PTHR12411">
    <property type="entry name" value="CYSTEINE PROTEASE FAMILY C1-RELATED"/>
    <property type="match status" value="1"/>
</dbReference>
<dbReference type="Proteomes" id="UP001153712">
    <property type="component" value="Chromosome 1"/>
</dbReference>
<dbReference type="AlphaFoldDB" id="A0A9N9TEN3"/>
<organism evidence="6 7">
    <name type="scientific">Phyllotreta striolata</name>
    <name type="common">Striped flea beetle</name>
    <name type="synonym">Crioceris striolata</name>
    <dbReference type="NCBI Taxonomy" id="444603"/>
    <lineage>
        <taxon>Eukaryota</taxon>
        <taxon>Metazoa</taxon>
        <taxon>Ecdysozoa</taxon>
        <taxon>Arthropoda</taxon>
        <taxon>Hexapoda</taxon>
        <taxon>Insecta</taxon>
        <taxon>Pterygota</taxon>
        <taxon>Neoptera</taxon>
        <taxon>Endopterygota</taxon>
        <taxon>Coleoptera</taxon>
        <taxon>Polyphaga</taxon>
        <taxon>Cucujiformia</taxon>
        <taxon>Chrysomeloidea</taxon>
        <taxon>Chrysomelidae</taxon>
        <taxon>Galerucinae</taxon>
        <taxon>Alticini</taxon>
        <taxon>Phyllotreta</taxon>
    </lineage>
</organism>
<feature type="domain" description="Cathepsin propeptide inhibitor" evidence="5">
    <location>
        <begin position="24"/>
        <end position="74"/>
    </location>
</feature>
<dbReference type="Pfam" id="PF08246">
    <property type="entry name" value="Inhibitor_I29"/>
    <property type="match status" value="2"/>
</dbReference>
<feature type="chain" id="PRO_5040179919" evidence="3">
    <location>
        <begin position="18"/>
        <end position="404"/>
    </location>
</feature>
<feature type="domain" description="Cathepsin propeptide inhibitor" evidence="5">
    <location>
        <begin position="103"/>
        <end position="163"/>
    </location>
</feature>
<keyword evidence="2" id="KW-1015">Disulfide bond</keyword>
<sequence length="404" mass="45736">MKVLILVLAYAFLGAEASSSRHQWKQFKSNFGVRYENLAEERHRYQIFQDNLRKIEEHNARYQLGLETYYMGWIKVKVTMKVLILVLAYAFLGAEASSSRHQWKQFKSNFGVRYENLAEERHRYQIFQDNLRKIEEHNARYQLGLETYYMGVNQFSDMTQREFGQMLRGKGVAALNRTPAARPARRLHKQGRDDFDWEDKGAVLDVGDQGDCQAGWAFSATGALEGLSIIKMGFGYQLSAQQLVDCAVPEGGSCADGDIETAFKYVIANGLTRQADYPYTGVKGKCNATKESFVTAKTIVKGINTEDDLERAMFSHGPVSAYIDGEPLHQYQGGVFQSKACSMNETRLTHGVLVVGYGFDDSIDMVFWNVKNSWGENWGEQGYVKILKNTNMCGIGKKALFPNL</sequence>
<evidence type="ECO:0000259" key="5">
    <source>
        <dbReference type="SMART" id="SM00848"/>
    </source>
</evidence>
<name>A0A9N9TEN3_PHYSR</name>
<dbReference type="SMART" id="SM00848">
    <property type="entry name" value="Inhibitor_I29"/>
    <property type="match status" value="2"/>
</dbReference>
<dbReference type="EMBL" id="OU900094">
    <property type="protein sequence ID" value="CAG9854785.1"/>
    <property type="molecule type" value="Genomic_DNA"/>
</dbReference>
<dbReference type="InterPro" id="IPR038765">
    <property type="entry name" value="Papain-like_cys_pep_sf"/>
</dbReference>
<evidence type="ECO:0000313" key="6">
    <source>
        <dbReference type="EMBL" id="CAG9854785.1"/>
    </source>
</evidence>
<dbReference type="PROSITE" id="PS00639">
    <property type="entry name" value="THIOL_PROTEASE_HIS"/>
    <property type="match status" value="1"/>
</dbReference>
<evidence type="ECO:0000259" key="4">
    <source>
        <dbReference type="SMART" id="SM00645"/>
    </source>
</evidence>
<reference evidence="6" key="1">
    <citation type="submission" date="2022-01" db="EMBL/GenBank/DDBJ databases">
        <authorList>
            <person name="King R."/>
        </authorList>
    </citation>
    <scope>NUCLEOTIDE SEQUENCE</scope>
</reference>
<evidence type="ECO:0000256" key="1">
    <source>
        <dbReference type="ARBA" id="ARBA00008455"/>
    </source>
</evidence>
<dbReference type="PRINTS" id="PR00705">
    <property type="entry name" value="PAPAIN"/>
</dbReference>
<evidence type="ECO:0000313" key="7">
    <source>
        <dbReference type="Proteomes" id="UP001153712"/>
    </source>
</evidence>
<dbReference type="Gene3D" id="1.10.287.2250">
    <property type="match status" value="2"/>
</dbReference>
<dbReference type="InterPro" id="IPR039417">
    <property type="entry name" value="Peptidase_C1A_papain-like"/>
</dbReference>
<evidence type="ECO:0000256" key="3">
    <source>
        <dbReference type="SAM" id="SignalP"/>
    </source>
</evidence>
<accession>A0A9N9TEN3</accession>
<dbReference type="FunFam" id="3.90.70.10:FF:000332">
    <property type="entry name" value="Cathepsin L1"/>
    <property type="match status" value="1"/>
</dbReference>
<dbReference type="CDD" id="cd02248">
    <property type="entry name" value="Peptidase_C1A"/>
    <property type="match status" value="1"/>
</dbReference>
<evidence type="ECO:0000256" key="2">
    <source>
        <dbReference type="ARBA" id="ARBA00023157"/>
    </source>
</evidence>
<gene>
    <name evidence="6" type="ORF">PHYEVI_LOCUS1245</name>
</gene>
<comment type="similarity">
    <text evidence="1">Belongs to the peptidase C1 family.</text>
</comment>
<dbReference type="Gene3D" id="3.90.70.10">
    <property type="entry name" value="Cysteine proteinases"/>
    <property type="match status" value="1"/>
</dbReference>
<dbReference type="GO" id="GO:0008234">
    <property type="term" value="F:cysteine-type peptidase activity"/>
    <property type="evidence" value="ECO:0007669"/>
    <property type="project" value="InterPro"/>
</dbReference>
<dbReference type="OrthoDB" id="2445485at2759"/>
<feature type="signal peptide" evidence="3">
    <location>
        <begin position="1"/>
        <end position="17"/>
    </location>
</feature>